<evidence type="ECO:0000313" key="1">
    <source>
        <dbReference type="EMBL" id="BCZ19326.1"/>
    </source>
</evidence>
<dbReference type="Proteomes" id="UP000826146">
    <property type="component" value="Chromosome"/>
</dbReference>
<dbReference type="Pfam" id="PF01856">
    <property type="entry name" value="HP_OMP"/>
    <property type="match status" value="1"/>
</dbReference>
<keyword evidence="2" id="KW-1185">Reference proteome</keyword>
<protein>
    <recommendedName>
        <fullName evidence="3">Outer membrane protein</fullName>
    </recommendedName>
</protein>
<accession>A0ABM7SET8</accession>
<dbReference type="EMBL" id="AP024819">
    <property type="protein sequence ID" value="BCZ19326.1"/>
    <property type="molecule type" value="Genomic_DNA"/>
</dbReference>
<reference evidence="1 2" key="1">
    <citation type="submission" date="2021-07" db="EMBL/GenBank/DDBJ databases">
        <title>Novel Helicobacter sp. Isolated from a cat.</title>
        <authorList>
            <person name="Rimbara E."/>
            <person name="Suzuki M."/>
        </authorList>
    </citation>
    <scope>NUCLEOTIDE SEQUENCE [LARGE SCALE GENOMIC DNA]</scope>
    <source>
        <strain evidence="2">NHP19-012</strain>
    </source>
</reference>
<name>A0ABM7SET8_9HELI</name>
<dbReference type="InterPro" id="IPR002718">
    <property type="entry name" value="OMP_Helicobacter"/>
</dbReference>
<gene>
    <name evidence="1" type="ORF">NHP190012_09680</name>
</gene>
<sequence>MTGMLKSSEVLAKKQRATSFVSTAQLKAHALTMFNSADKVIKNPKRDFSTLSPIKISLKDKTLTLQNFLPYTLHNVDLYANINGKEVKVGTLESLPGHIETTLSVNLLPEIAKVENNLGSEFLIRSSAQSDVITHRVLEAIEQIKVNLMGTFVDWSNGDKTNNWQPPTPKQASEYVDLLLNLTSVLSSKEFEEAILNAPFDFSDRTPPGQNGRLDPSKLGAVASKIDPQVVVDVFRQAAHLDLGVINEKKYNLYGLGGVGSFGLQPWMIDPSRARMWKTYDTLTKEREHEPLEAIIHEFAHTKNYTHNGNMTYANAPNSQYTIDNQKVDAGFVRLTEKVWAQLGHANKLPINYTEIPISHTINSVPYASFMQGFSNTLNNQSTDAIVGFNVKSGYQQFFNPYFGLAYYALFKYGWTKTKGYAKTVTQMGAGVGADMLVNFFARDKTSMGFFVGARGLWNRYNLLRTFRDTGNVNAVSGFNYYYGRSKYSFGVSVPLIQRSLRVRVNTQDYAGEVLIQEGSTHFNVFFNYGFSL</sequence>
<evidence type="ECO:0008006" key="3">
    <source>
        <dbReference type="Google" id="ProtNLM"/>
    </source>
</evidence>
<organism evidence="1 2">
    <name type="scientific">Helicobacter gastrofelis</name>
    <dbReference type="NCBI Taxonomy" id="2849642"/>
    <lineage>
        <taxon>Bacteria</taxon>
        <taxon>Pseudomonadati</taxon>
        <taxon>Campylobacterota</taxon>
        <taxon>Epsilonproteobacteria</taxon>
        <taxon>Campylobacterales</taxon>
        <taxon>Helicobacteraceae</taxon>
        <taxon>Helicobacter</taxon>
    </lineage>
</organism>
<evidence type="ECO:0000313" key="2">
    <source>
        <dbReference type="Proteomes" id="UP000826146"/>
    </source>
</evidence>
<proteinExistence type="predicted"/>